<evidence type="ECO:0000313" key="2">
    <source>
        <dbReference type="Proteomes" id="UP000219338"/>
    </source>
</evidence>
<dbReference type="AlphaFoldDB" id="A0A284RJK5"/>
<name>A0A284RJK5_ARMOS</name>
<organism evidence="1 2">
    <name type="scientific">Armillaria ostoyae</name>
    <name type="common">Armillaria root rot fungus</name>
    <dbReference type="NCBI Taxonomy" id="47428"/>
    <lineage>
        <taxon>Eukaryota</taxon>
        <taxon>Fungi</taxon>
        <taxon>Dikarya</taxon>
        <taxon>Basidiomycota</taxon>
        <taxon>Agaricomycotina</taxon>
        <taxon>Agaricomycetes</taxon>
        <taxon>Agaricomycetidae</taxon>
        <taxon>Agaricales</taxon>
        <taxon>Marasmiineae</taxon>
        <taxon>Physalacriaceae</taxon>
        <taxon>Armillaria</taxon>
    </lineage>
</organism>
<accession>A0A284RJK5</accession>
<dbReference type="EMBL" id="FUEG01000010">
    <property type="protein sequence ID" value="SJL08946.1"/>
    <property type="molecule type" value="Genomic_DNA"/>
</dbReference>
<proteinExistence type="predicted"/>
<protein>
    <submittedName>
        <fullName evidence="1">Uncharacterized protein</fullName>
    </submittedName>
</protein>
<keyword evidence="2" id="KW-1185">Reference proteome</keyword>
<evidence type="ECO:0000313" key="1">
    <source>
        <dbReference type="EMBL" id="SJL08946.1"/>
    </source>
</evidence>
<gene>
    <name evidence="1" type="ORF">ARMOST_12321</name>
</gene>
<sequence>MVDSGNEFELLGSTSRSLPSDTLIFTMHSQGYRETLSHFQKHPGGASPQVSYTCGFYAQLDPFAQRYNIPFMQRTHVGRNCGMLIMSSSRSRWCDTMVSSSSPFAEHPSSMTKVGGEGWDCGFRNSVWFTCFGLLFCDGDL</sequence>
<dbReference type="Proteomes" id="UP000219338">
    <property type="component" value="Unassembled WGS sequence"/>
</dbReference>
<reference evidence="2" key="1">
    <citation type="journal article" date="2017" name="Nat. Ecol. Evol.">
        <title>Genome expansion and lineage-specific genetic innovations in the forest pathogenic fungi Armillaria.</title>
        <authorList>
            <person name="Sipos G."/>
            <person name="Prasanna A.N."/>
            <person name="Walter M.C."/>
            <person name="O'Connor E."/>
            <person name="Balint B."/>
            <person name="Krizsan K."/>
            <person name="Kiss B."/>
            <person name="Hess J."/>
            <person name="Varga T."/>
            <person name="Slot J."/>
            <person name="Riley R."/>
            <person name="Boka B."/>
            <person name="Rigling D."/>
            <person name="Barry K."/>
            <person name="Lee J."/>
            <person name="Mihaltcheva S."/>
            <person name="LaButti K."/>
            <person name="Lipzen A."/>
            <person name="Waldron R."/>
            <person name="Moloney N.M."/>
            <person name="Sperisen C."/>
            <person name="Kredics L."/>
            <person name="Vagvoelgyi C."/>
            <person name="Patrignani A."/>
            <person name="Fitzpatrick D."/>
            <person name="Nagy I."/>
            <person name="Doyle S."/>
            <person name="Anderson J.B."/>
            <person name="Grigoriev I.V."/>
            <person name="Gueldener U."/>
            <person name="Muensterkoetter M."/>
            <person name="Nagy L.G."/>
        </authorList>
    </citation>
    <scope>NUCLEOTIDE SEQUENCE [LARGE SCALE GENOMIC DNA]</scope>
    <source>
        <strain evidence="2">C18/9</strain>
    </source>
</reference>